<name>A0A839GMN2_9BACT</name>
<protein>
    <submittedName>
        <fullName evidence="2">Uncharacterized protein</fullName>
    </submittedName>
</protein>
<reference evidence="2 3" key="1">
    <citation type="submission" date="2020-08" db="EMBL/GenBank/DDBJ databases">
        <title>Genomic Encyclopedia of Type Strains, Phase IV (KMG-IV): sequencing the most valuable type-strain genomes for metagenomic binning, comparative biology and taxonomic classification.</title>
        <authorList>
            <person name="Goeker M."/>
        </authorList>
    </citation>
    <scope>NUCLEOTIDE SEQUENCE [LARGE SCALE GENOMIC DNA]</scope>
    <source>
        <strain evidence="2 3">DSM 29854</strain>
    </source>
</reference>
<evidence type="ECO:0000256" key="1">
    <source>
        <dbReference type="SAM" id="MobiDB-lite"/>
    </source>
</evidence>
<evidence type="ECO:0000313" key="2">
    <source>
        <dbReference type="EMBL" id="MBA9076216.1"/>
    </source>
</evidence>
<dbReference type="AlphaFoldDB" id="A0A839GMN2"/>
<accession>A0A839GMN2</accession>
<proteinExistence type="predicted"/>
<gene>
    <name evidence="2" type="ORF">FHS90_000920</name>
</gene>
<organism evidence="2 3">
    <name type="scientific">Rufibacter quisquiliarum</name>
    <dbReference type="NCBI Taxonomy" id="1549639"/>
    <lineage>
        <taxon>Bacteria</taxon>
        <taxon>Pseudomonadati</taxon>
        <taxon>Bacteroidota</taxon>
        <taxon>Cytophagia</taxon>
        <taxon>Cytophagales</taxon>
        <taxon>Hymenobacteraceae</taxon>
        <taxon>Rufibacter</taxon>
    </lineage>
</organism>
<sequence length="32" mass="3690">MHIEKISPTSGLSKDKKNKKAYLKRKTFANKV</sequence>
<feature type="compositionally biased region" description="Basic residues" evidence="1">
    <location>
        <begin position="16"/>
        <end position="32"/>
    </location>
</feature>
<dbReference type="EMBL" id="JACJIQ010000003">
    <property type="protein sequence ID" value="MBA9076216.1"/>
    <property type="molecule type" value="Genomic_DNA"/>
</dbReference>
<dbReference type="Proteomes" id="UP000563094">
    <property type="component" value="Unassembled WGS sequence"/>
</dbReference>
<feature type="region of interest" description="Disordered" evidence="1">
    <location>
        <begin position="1"/>
        <end position="32"/>
    </location>
</feature>
<evidence type="ECO:0000313" key="3">
    <source>
        <dbReference type="Proteomes" id="UP000563094"/>
    </source>
</evidence>
<comment type="caution">
    <text evidence="2">The sequence shown here is derived from an EMBL/GenBank/DDBJ whole genome shotgun (WGS) entry which is preliminary data.</text>
</comment>
<keyword evidence="3" id="KW-1185">Reference proteome</keyword>